<dbReference type="Proteomes" id="UP000028703">
    <property type="component" value="Unassembled WGS sequence"/>
</dbReference>
<keyword evidence="1" id="KW-0812">Transmembrane</keyword>
<keyword evidence="1" id="KW-0472">Membrane</keyword>
<keyword evidence="1" id="KW-1133">Transmembrane helix</keyword>
<proteinExistence type="predicted"/>
<dbReference type="STRING" id="421531.IX38_01215"/>
<protein>
    <submittedName>
        <fullName evidence="2">Uncharacterized protein</fullName>
    </submittedName>
</protein>
<feature type="transmembrane region" description="Helical" evidence="1">
    <location>
        <begin position="23"/>
        <end position="42"/>
    </location>
</feature>
<gene>
    <name evidence="2" type="ORF">IX38_01215</name>
</gene>
<evidence type="ECO:0000256" key="1">
    <source>
        <dbReference type="SAM" id="Phobius"/>
    </source>
</evidence>
<organism evidence="2 3">
    <name type="scientific">Chryseobacterium luteum</name>
    <dbReference type="NCBI Taxonomy" id="421531"/>
    <lineage>
        <taxon>Bacteria</taxon>
        <taxon>Pseudomonadati</taxon>
        <taxon>Bacteroidota</taxon>
        <taxon>Flavobacteriia</taxon>
        <taxon>Flavobacteriales</taxon>
        <taxon>Weeksellaceae</taxon>
        <taxon>Chryseobacterium group</taxon>
        <taxon>Chryseobacterium</taxon>
    </lineage>
</organism>
<sequence length="65" mass="7654">MNTINNNISPALYKIIIYEKKKLYIFAVVAAIILFLAFFSKYEKGVEVGTWGMNRSINWRWNFGF</sequence>
<keyword evidence="3" id="KW-1185">Reference proteome</keyword>
<name>A0A085ZXK0_9FLAO</name>
<dbReference type="AlphaFoldDB" id="A0A085ZXK0"/>
<reference evidence="2 3" key="1">
    <citation type="submission" date="2014-07" db="EMBL/GenBank/DDBJ databases">
        <title>Genome of Chryseobacterium luteum DSM 18605.</title>
        <authorList>
            <person name="Stropko S.J."/>
            <person name="Pipes S.E."/>
            <person name="Newman J.D."/>
        </authorList>
    </citation>
    <scope>NUCLEOTIDE SEQUENCE [LARGE SCALE GENOMIC DNA]</scope>
    <source>
        <strain evidence="2 3">DSM 18605</strain>
    </source>
</reference>
<comment type="caution">
    <text evidence="2">The sequence shown here is derived from an EMBL/GenBank/DDBJ whole genome shotgun (WGS) entry which is preliminary data.</text>
</comment>
<dbReference type="EMBL" id="JPRO01000001">
    <property type="protein sequence ID" value="KFF09164.1"/>
    <property type="molecule type" value="Genomic_DNA"/>
</dbReference>
<dbReference type="eggNOG" id="ENOG502ZS4Z">
    <property type="taxonomic scope" value="Bacteria"/>
</dbReference>
<accession>A0A085ZXK0</accession>
<evidence type="ECO:0000313" key="3">
    <source>
        <dbReference type="Proteomes" id="UP000028703"/>
    </source>
</evidence>
<evidence type="ECO:0000313" key="2">
    <source>
        <dbReference type="EMBL" id="KFF09164.1"/>
    </source>
</evidence>